<keyword evidence="3" id="KW-0963">Cytoplasm</keyword>
<protein>
    <submittedName>
        <fullName evidence="5">ESX-1 secretion-associated protein EspG1</fullName>
    </submittedName>
</protein>
<evidence type="ECO:0000313" key="6">
    <source>
        <dbReference type="Proteomes" id="UP000215506"/>
    </source>
</evidence>
<evidence type="ECO:0000256" key="2">
    <source>
        <dbReference type="ARBA" id="ARBA00006411"/>
    </source>
</evidence>
<evidence type="ECO:0000256" key="3">
    <source>
        <dbReference type="ARBA" id="ARBA00022490"/>
    </source>
</evidence>
<organism evidence="5 6">
    <name type="scientific">Nocardia cerradoensis</name>
    <dbReference type="NCBI Taxonomy" id="85688"/>
    <lineage>
        <taxon>Bacteria</taxon>
        <taxon>Bacillati</taxon>
        <taxon>Actinomycetota</taxon>
        <taxon>Actinomycetes</taxon>
        <taxon>Mycobacteriales</taxon>
        <taxon>Nocardiaceae</taxon>
        <taxon>Nocardia</taxon>
    </lineage>
</organism>
<evidence type="ECO:0000256" key="4">
    <source>
        <dbReference type="ARBA" id="ARBA00023186"/>
    </source>
</evidence>
<dbReference type="Proteomes" id="UP000215506">
    <property type="component" value="Unassembled WGS sequence"/>
</dbReference>
<comment type="subcellular location">
    <subcellularLocation>
        <location evidence="1">Cytoplasm</location>
    </subcellularLocation>
</comment>
<evidence type="ECO:0000256" key="1">
    <source>
        <dbReference type="ARBA" id="ARBA00004496"/>
    </source>
</evidence>
<dbReference type="AlphaFoldDB" id="A0A231H9G2"/>
<reference evidence="5 6" key="1">
    <citation type="submission" date="2017-07" db="EMBL/GenBank/DDBJ databases">
        <title>First draft Genome Sequence of Nocardia cerradoensis isolated from human infection.</title>
        <authorList>
            <person name="Carrasco G."/>
        </authorList>
    </citation>
    <scope>NUCLEOTIDE SEQUENCE [LARGE SCALE GENOMIC DNA]</scope>
    <source>
        <strain evidence="5 6">CNM20130759</strain>
    </source>
</reference>
<gene>
    <name evidence="5" type="primary">espG1</name>
    <name evidence="5" type="ORF">B7C42_02595</name>
</gene>
<comment type="caution">
    <text evidence="5">The sequence shown here is derived from an EMBL/GenBank/DDBJ whole genome shotgun (WGS) entry which is preliminary data.</text>
</comment>
<sequence>MATLTNDAVLAVAELLGVQTLPLVLEVGPRQDSIDAFTAARTEALRGLRGAGLVDRYDDVDPELGAALTILAQPECELAARIGTAAGVRRVSVVRRGAGHAVAVRTGDEIDVRTIWADEDGAALARPILDVLGPAEPADIAGFSAATDELAQRLDNATAATEFAEALHGLDVTERAAIEFGMALSRCHAHAEIVAYVHADGITTRSSGAVAVYDTARGRIAASPGAASDQRMWTTFTPGSDHRVAQAITALIGTLPGGRWMP</sequence>
<dbReference type="InterPro" id="IPR025734">
    <property type="entry name" value="EspG"/>
</dbReference>
<evidence type="ECO:0000313" key="5">
    <source>
        <dbReference type="EMBL" id="OXR45470.1"/>
    </source>
</evidence>
<dbReference type="Pfam" id="PF14011">
    <property type="entry name" value="ESX-1_EspG"/>
    <property type="match status" value="1"/>
</dbReference>
<name>A0A231H9G2_9NOCA</name>
<keyword evidence="4" id="KW-0143">Chaperone</keyword>
<comment type="similarity">
    <text evidence="2">Belongs to the EspG family.</text>
</comment>
<dbReference type="RefSeq" id="WP_094025397.1">
    <property type="nucleotide sequence ID" value="NZ_NGAF01000004.1"/>
</dbReference>
<proteinExistence type="inferred from homology"/>
<dbReference type="EMBL" id="NGAF01000004">
    <property type="protein sequence ID" value="OXR45470.1"/>
    <property type="molecule type" value="Genomic_DNA"/>
</dbReference>
<keyword evidence="6" id="KW-1185">Reference proteome</keyword>
<accession>A0A231H9G2</accession>